<dbReference type="Proteomes" id="UP000028837">
    <property type="component" value="Unassembled WGS sequence"/>
</dbReference>
<feature type="compositionally biased region" description="Basic and acidic residues" evidence="1">
    <location>
        <begin position="578"/>
        <end position="594"/>
    </location>
</feature>
<gene>
    <name evidence="2" type="ORF">TGDOM2_212900</name>
</gene>
<feature type="compositionally biased region" description="Low complexity" evidence="1">
    <location>
        <begin position="555"/>
        <end position="566"/>
    </location>
</feature>
<feature type="compositionally biased region" description="Basic and acidic residues" evidence="1">
    <location>
        <begin position="977"/>
        <end position="1008"/>
    </location>
</feature>
<dbReference type="OrthoDB" id="332511at2759"/>
<feature type="compositionally biased region" description="Polar residues" evidence="1">
    <location>
        <begin position="688"/>
        <end position="699"/>
    </location>
</feature>
<name>A0A086K7N1_TOXGO</name>
<feature type="region of interest" description="Disordered" evidence="1">
    <location>
        <begin position="491"/>
        <end position="624"/>
    </location>
</feature>
<sequence length="1155" mass="124302">MTATAQHTQLTLQNSVLRRYVSADQGQRLRYYTRPAQRISLGFARSSLHAGSDLCASPHDSPCCIPVNVGSRDGANHQFIVLAGVHDTLPEHERGRSAGNTRYCRASGWCGTTLPGKSAGLCRSGEGQVIDIFDEAAVDKCSSVRRKLSRPRSSFDGCRASGKDLIFSSHRSCSDTPRRQPSRDSEDVDTFRDKRSQSWGSRASCLLSSRSLSPRCVHMDGYLVTRDSEASAAVVPFGYDISVPASGVSPVQVVTPVVAKPETEVDVVSSHAHSPRQDSAPQTDYVWSWERRPPPPESVEPPTLQRDISIGAATLLSLTNPSALPASVAVAQGSALPLVQGTGRSGTGEGSVLTNVRAMCESIELARALASVYYTSDKPLVMSSFHRHPEVVSVLEDLRQMRTVLVDSVERLQLQELEEALQVACMRSLEEEANAGGEVEAAELAMKRQLALNKDSEGGSSALAGAGAFVVEAASKLGGCIRQATSELLGIDRSSKAPKPSSSGSETDSATSARKENRSSLSTDHSVSKFSSCWSATADSSLQSTREPRTTTLQSSRGSGSSASAGSEDKNVIMLEAIDERRENDPGLPRESRRLPAGTRIDPAAPPTPPVNGKEDRVLGRRQQPRTIRGRHDRRGRMFGGGKTRTAETDFETASFAALTPDQSIAEPLSRKGNSRSLLGGMKRGRSMSETGSRASASRQEAAPPPPPLVVAPGVYVVGEASDRRHAHWRNWGRRWSHSGVRIDDKSGAAKAFQDFRTLEAARQLGSELAVTAAGNAAAAAAGAAARDAESQAPRWHFRRGSRRKSSSGTRSTQGRCDAVGATPLLSVPQSGQAISTTPGQQLTPSIEAPVDCSTGMAGGAARPVPSGMWVETFAPTDEPGISSLHSLAAKRDSSGPLELILLRPIPGRPRSASHTQGGAVSASGKTGGKPSISGRDPQTTRQSRSRWLTFRLRKRHRKSGIANVDGVAESNSVQTREFKYQSEPRTSRNGRNETRSLSREADTGNERKDYGLEVSKNRKAGAWFRHAFSMSKHRVNKDAGNIDADQERTKHADSLMSCLTMPEETTSAMRTGSLLSRESMTSRSHEEEDGERHSDLSRGIETLTSNSGDYRSSANRLSHGMWLTRKLSSLRSRKGVKNHSRHQDDCVARAIETS</sequence>
<accession>A0A086K7N1</accession>
<feature type="region of interest" description="Disordered" evidence="1">
    <location>
        <begin position="785"/>
        <end position="817"/>
    </location>
</feature>
<feature type="region of interest" description="Disordered" evidence="1">
    <location>
        <begin position="907"/>
        <end position="947"/>
    </location>
</feature>
<feature type="region of interest" description="Disordered" evidence="1">
    <location>
        <begin position="1130"/>
        <end position="1155"/>
    </location>
</feature>
<organism evidence="2 3">
    <name type="scientific">Toxoplasma gondii GAB2-2007-GAL-DOM2</name>
    <dbReference type="NCBI Taxonomy" id="1130820"/>
    <lineage>
        <taxon>Eukaryota</taxon>
        <taxon>Sar</taxon>
        <taxon>Alveolata</taxon>
        <taxon>Apicomplexa</taxon>
        <taxon>Conoidasida</taxon>
        <taxon>Coccidia</taxon>
        <taxon>Eucoccidiorida</taxon>
        <taxon>Eimeriorina</taxon>
        <taxon>Sarcocystidae</taxon>
        <taxon>Toxoplasma</taxon>
    </lineage>
</organism>
<dbReference type="AlphaFoldDB" id="A0A086K7N1"/>
<feature type="region of interest" description="Disordered" evidence="1">
    <location>
        <begin position="667"/>
        <end position="708"/>
    </location>
</feature>
<feature type="region of interest" description="Disordered" evidence="1">
    <location>
        <begin position="962"/>
        <end position="1008"/>
    </location>
</feature>
<feature type="compositionally biased region" description="Basic and acidic residues" evidence="1">
    <location>
        <begin position="1084"/>
        <end position="1099"/>
    </location>
</feature>
<feature type="compositionally biased region" description="Polar residues" evidence="1">
    <location>
        <begin position="1064"/>
        <end position="1083"/>
    </location>
</feature>
<feature type="compositionally biased region" description="Polar residues" evidence="1">
    <location>
        <begin position="519"/>
        <end position="554"/>
    </location>
</feature>
<feature type="region of interest" description="Disordered" evidence="1">
    <location>
        <begin position="170"/>
        <end position="193"/>
    </location>
</feature>
<dbReference type="VEuPathDB" id="ToxoDB:TGDOM2_212900"/>
<protein>
    <submittedName>
        <fullName evidence="2">Uncharacterized protein</fullName>
    </submittedName>
</protein>
<feature type="compositionally biased region" description="Basic and acidic residues" evidence="1">
    <location>
        <begin position="172"/>
        <end position="193"/>
    </location>
</feature>
<feature type="compositionally biased region" description="Basic residues" evidence="1">
    <location>
        <begin position="796"/>
        <end position="806"/>
    </location>
</feature>
<feature type="region of interest" description="Disordered" evidence="1">
    <location>
        <begin position="1064"/>
        <end position="1115"/>
    </location>
</feature>
<feature type="compositionally biased region" description="Polar residues" evidence="1">
    <location>
        <begin position="937"/>
        <end position="947"/>
    </location>
</feature>
<evidence type="ECO:0000313" key="2">
    <source>
        <dbReference type="EMBL" id="KFG40399.1"/>
    </source>
</evidence>
<feature type="compositionally biased region" description="Low complexity" evidence="1">
    <location>
        <begin position="497"/>
        <end position="512"/>
    </location>
</feature>
<evidence type="ECO:0000256" key="1">
    <source>
        <dbReference type="SAM" id="MobiDB-lite"/>
    </source>
</evidence>
<proteinExistence type="predicted"/>
<feature type="compositionally biased region" description="Basic residues" evidence="1">
    <location>
        <begin position="1132"/>
        <end position="1141"/>
    </location>
</feature>
<reference evidence="2 3" key="1">
    <citation type="submission" date="2014-02" db="EMBL/GenBank/DDBJ databases">
        <authorList>
            <person name="Sibley D."/>
            <person name="Venepally P."/>
            <person name="Karamycheva S."/>
            <person name="Hadjithomas M."/>
            <person name="Khan A."/>
            <person name="Brunk B."/>
            <person name="Roos D."/>
            <person name="Caler E."/>
            <person name="Lorenzi H."/>
        </authorList>
    </citation>
    <scope>NUCLEOTIDE SEQUENCE [LARGE SCALE GENOMIC DNA]</scope>
    <source>
        <strain evidence="2 3">GAB2-2007-GAL-DOM2</strain>
    </source>
</reference>
<comment type="caution">
    <text evidence="2">The sequence shown here is derived from an EMBL/GenBank/DDBJ whole genome shotgun (WGS) entry which is preliminary data.</text>
</comment>
<dbReference type="EMBL" id="AHZU02000776">
    <property type="protein sequence ID" value="KFG40399.1"/>
    <property type="molecule type" value="Genomic_DNA"/>
</dbReference>
<evidence type="ECO:0000313" key="3">
    <source>
        <dbReference type="Proteomes" id="UP000028837"/>
    </source>
</evidence>
<feature type="compositionally biased region" description="Polar residues" evidence="1">
    <location>
        <begin position="1103"/>
        <end position="1115"/>
    </location>
</feature>